<dbReference type="Gramene" id="AET6Gv20386500.21">
    <property type="protein sequence ID" value="AET6Gv20386500.21"/>
    <property type="gene ID" value="AET6Gv20386500"/>
</dbReference>
<reference evidence="13" key="4">
    <citation type="submission" date="2019-03" db="UniProtKB">
        <authorList>
            <consortium name="EnsemblPlants"/>
        </authorList>
    </citation>
    <scope>IDENTIFICATION</scope>
</reference>
<evidence type="ECO:0000256" key="3">
    <source>
        <dbReference type="ARBA" id="ARBA00022679"/>
    </source>
</evidence>
<proteinExistence type="inferred from homology"/>
<dbReference type="InterPro" id="IPR007642">
    <property type="entry name" value="RNA_pol_Rpb2_2"/>
</dbReference>
<evidence type="ECO:0000259" key="10">
    <source>
        <dbReference type="Pfam" id="PF04561"/>
    </source>
</evidence>
<keyword evidence="3 8" id="KW-0808">Transferase</keyword>
<reference evidence="14" key="2">
    <citation type="journal article" date="2017" name="Nat. Plants">
        <title>The Aegilops tauschii genome reveals multiple impacts of transposons.</title>
        <authorList>
            <person name="Zhao G."/>
            <person name="Zou C."/>
            <person name="Li K."/>
            <person name="Wang K."/>
            <person name="Li T."/>
            <person name="Gao L."/>
            <person name="Zhang X."/>
            <person name="Wang H."/>
            <person name="Yang Z."/>
            <person name="Liu X."/>
            <person name="Jiang W."/>
            <person name="Mao L."/>
            <person name="Kong X."/>
            <person name="Jiao Y."/>
            <person name="Jia J."/>
        </authorList>
    </citation>
    <scope>NUCLEOTIDE SEQUENCE [LARGE SCALE GENOMIC DNA]</scope>
    <source>
        <strain evidence="14">cv. AL8/78</strain>
    </source>
</reference>
<reference evidence="13" key="3">
    <citation type="journal article" date="2017" name="Nature">
        <title>Genome sequence of the progenitor of the wheat D genome Aegilops tauschii.</title>
        <authorList>
            <person name="Luo M.C."/>
            <person name="Gu Y.Q."/>
            <person name="Puiu D."/>
            <person name="Wang H."/>
            <person name="Twardziok S.O."/>
            <person name="Deal K.R."/>
            <person name="Huo N."/>
            <person name="Zhu T."/>
            <person name="Wang L."/>
            <person name="Wang Y."/>
            <person name="McGuire P.E."/>
            <person name="Liu S."/>
            <person name="Long H."/>
            <person name="Ramasamy R.K."/>
            <person name="Rodriguez J.C."/>
            <person name="Van S.L."/>
            <person name="Yuan L."/>
            <person name="Wang Z."/>
            <person name="Xia Z."/>
            <person name="Xiao L."/>
            <person name="Anderson O.D."/>
            <person name="Ouyang S."/>
            <person name="Liang Y."/>
            <person name="Zimin A.V."/>
            <person name="Pertea G."/>
            <person name="Qi P."/>
            <person name="Bennetzen J.L."/>
            <person name="Dai X."/>
            <person name="Dawson M.W."/>
            <person name="Muller H.G."/>
            <person name="Kugler K."/>
            <person name="Rivarola-Duarte L."/>
            <person name="Spannagl M."/>
            <person name="Mayer K.F.X."/>
            <person name="Lu F.H."/>
            <person name="Bevan M.W."/>
            <person name="Leroy P."/>
            <person name="Li P."/>
            <person name="You F.M."/>
            <person name="Sun Q."/>
            <person name="Liu Z."/>
            <person name="Lyons E."/>
            <person name="Wicker T."/>
            <person name="Salzberg S.L."/>
            <person name="Devos K.M."/>
            <person name="Dvorak J."/>
        </authorList>
    </citation>
    <scope>NUCLEOTIDE SEQUENCE [LARGE SCALE GENOMIC DNA]</scope>
    <source>
        <strain evidence="13">cv. AL8/78</strain>
    </source>
</reference>
<dbReference type="PROSITE" id="PS01166">
    <property type="entry name" value="RNA_POL_BETA"/>
    <property type="match status" value="1"/>
</dbReference>
<dbReference type="InterPro" id="IPR007647">
    <property type="entry name" value="RNA_pol_Rpb2_5"/>
</dbReference>
<evidence type="ECO:0000256" key="1">
    <source>
        <dbReference type="ARBA" id="ARBA00006835"/>
    </source>
</evidence>
<comment type="similarity">
    <text evidence="1 8">Belongs to the RNA polymerase beta chain family.</text>
</comment>
<comment type="catalytic activity">
    <reaction evidence="7 8">
        <text>RNA(n) + a ribonucleoside 5'-triphosphate = RNA(n+1) + diphosphate</text>
        <dbReference type="Rhea" id="RHEA:21248"/>
        <dbReference type="Rhea" id="RHEA-COMP:14527"/>
        <dbReference type="Rhea" id="RHEA-COMP:17342"/>
        <dbReference type="ChEBI" id="CHEBI:33019"/>
        <dbReference type="ChEBI" id="CHEBI:61557"/>
        <dbReference type="ChEBI" id="CHEBI:140395"/>
        <dbReference type="EC" id="2.7.7.6"/>
    </reaction>
</comment>
<keyword evidence="5" id="KW-0479">Metal-binding</keyword>
<evidence type="ECO:0000256" key="5">
    <source>
        <dbReference type="ARBA" id="ARBA00022723"/>
    </source>
</evidence>
<dbReference type="EnsemblPlants" id="AET6Gv20386500.21">
    <property type="protein sequence ID" value="AET6Gv20386500.21"/>
    <property type="gene ID" value="AET6Gv20386500"/>
</dbReference>
<dbReference type="Gene3D" id="3.90.1070.20">
    <property type="match status" value="1"/>
</dbReference>
<dbReference type="FunFam" id="2.40.50.150:FF:000007">
    <property type="entry name" value="DNA-directed RNA polymerase subunit beta"/>
    <property type="match status" value="1"/>
</dbReference>
<dbReference type="InterPro" id="IPR007646">
    <property type="entry name" value="RNA_pol_Rpb2_4"/>
</dbReference>
<keyword evidence="2 8" id="KW-0240">DNA-directed RNA polymerase</keyword>
<dbReference type="GO" id="GO:0046872">
    <property type="term" value="F:metal ion binding"/>
    <property type="evidence" value="ECO:0007669"/>
    <property type="project" value="UniProtKB-KW"/>
</dbReference>
<keyword evidence="6 8" id="KW-0804">Transcription</keyword>
<feature type="domain" description="RNA polymerase Rpb2" evidence="11">
    <location>
        <begin position="255"/>
        <end position="300"/>
    </location>
</feature>
<evidence type="ECO:0000256" key="6">
    <source>
        <dbReference type="ARBA" id="ARBA00023163"/>
    </source>
</evidence>
<dbReference type="Pfam" id="PF04566">
    <property type="entry name" value="RNA_pol_Rpb2_4"/>
    <property type="match status" value="1"/>
</dbReference>
<evidence type="ECO:0000256" key="8">
    <source>
        <dbReference type="RuleBase" id="RU363031"/>
    </source>
</evidence>
<dbReference type="GO" id="GO:0032549">
    <property type="term" value="F:ribonucleoside binding"/>
    <property type="evidence" value="ECO:0007669"/>
    <property type="project" value="InterPro"/>
</dbReference>
<reference evidence="13" key="5">
    <citation type="journal article" date="2021" name="G3 (Bethesda)">
        <title>Aegilops tauschii genome assembly Aet v5.0 features greater sequence contiguity and improved annotation.</title>
        <authorList>
            <person name="Wang L."/>
            <person name="Zhu T."/>
            <person name="Rodriguez J.C."/>
            <person name="Deal K.R."/>
            <person name="Dubcovsky J."/>
            <person name="McGuire P.E."/>
            <person name="Lux T."/>
            <person name="Spannagl M."/>
            <person name="Mayer K.F.X."/>
            <person name="Baldrich P."/>
            <person name="Meyers B.C."/>
            <person name="Huo N."/>
            <person name="Gu Y.Q."/>
            <person name="Zhou H."/>
            <person name="Devos K.M."/>
            <person name="Bennetzen J.L."/>
            <person name="Unver T."/>
            <person name="Budak H."/>
            <person name="Gulick P.J."/>
            <person name="Galiba G."/>
            <person name="Kalapos B."/>
            <person name="Nelson D.R."/>
            <person name="Li P."/>
            <person name="You F.M."/>
            <person name="Luo M.C."/>
            <person name="Dvorak J."/>
        </authorList>
    </citation>
    <scope>NUCLEOTIDE SEQUENCE [LARGE SCALE GENOMIC DNA]</scope>
    <source>
        <strain evidence="13">cv. AL8/78</strain>
    </source>
</reference>
<dbReference type="InterPro" id="IPR007121">
    <property type="entry name" value="RNA_pol_bsu_CS"/>
</dbReference>
<dbReference type="FunFam" id="3.90.1070.20:FF:000002">
    <property type="entry name" value="DNA-directed RNA polymerase subunit beta"/>
    <property type="match status" value="1"/>
</dbReference>
<dbReference type="InterPro" id="IPR037034">
    <property type="entry name" value="RNA_pol_Rpb2_2_sf"/>
</dbReference>
<dbReference type="Gene3D" id="3.90.1110.10">
    <property type="entry name" value="RNA polymerase Rpb2, domain 2"/>
    <property type="match status" value="1"/>
</dbReference>
<organism evidence="13 14">
    <name type="scientific">Aegilops tauschii subsp. strangulata</name>
    <name type="common">Goatgrass</name>
    <dbReference type="NCBI Taxonomy" id="200361"/>
    <lineage>
        <taxon>Eukaryota</taxon>
        <taxon>Viridiplantae</taxon>
        <taxon>Streptophyta</taxon>
        <taxon>Embryophyta</taxon>
        <taxon>Tracheophyta</taxon>
        <taxon>Spermatophyta</taxon>
        <taxon>Magnoliopsida</taxon>
        <taxon>Liliopsida</taxon>
        <taxon>Poales</taxon>
        <taxon>Poaceae</taxon>
        <taxon>BOP clade</taxon>
        <taxon>Pooideae</taxon>
        <taxon>Triticodae</taxon>
        <taxon>Triticeae</taxon>
        <taxon>Triticinae</taxon>
        <taxon>Aegilops</taxon>
    </lineage>
</organism>
<dbReference type="GO" id="GO:0006351">
    <property type="term" value="P:DNA-templated transcription"/>
    <property type="evidence" value="ECO:0007669"/>
    <property type="project" value="InterPro"/>
</dbReference>
<dbReference type="PANTHER" id="PTHR20856">
    <property type="entry name" value="DNA-DIRECTED RNA POLYMERASE I SUBUNIT 2"/>
    <property type="match status" value="1"/>
</dbReference>
<dbReference type="GO" id="GO:0003899">
    <property type="term" value="F:DNA-directed RNA polymerase activity"/>
    <property type="evidence" value="ECO:0007669"/>
    <property type="project" value="UniProtKB-EC"/>
</dbReference>
<dbReference type="Pfam" id="PF00562">
    <property type="entry name" value="RNA_pol_Rpb2_6"/>
    <property type="match status" value="1"/>
</dbReference>
<evidence type="ECO:0000313" key="13">
    <source>
        <dbReference type="EnsemblPlants" id="AET6Gv20386500.21"/>
    </source>
</evidence>
<protein>
    <recommendedName>
        <fullName evidence="8">DNA-directed RNA polymerase subunit beta</fullName>
        <ecNumber evidence="8">2.7.7.6</ecNumber>
    </recommendedName>
</protein>
<feature type="domain" description="RNA polymerase Rpb2" evidence="12">
    <location>
        <begin position="302"/>
        <end position="323"/>
    </location>
</feature>
<dbReference type="InterPro" id="IPR007120">
    <property type="entry name" value="DNA-dir_RNAP_su2_dom"/>
</dbReference>
<sequence>MGIETDQEVVQMVGRDPRYGDLLYLSIQECATERIYTQQQALQYMDDKVTYAGAGNIKDGRSKLILRDVFVAHVPVNNGNFQPKCIYTAVMLRRMLDAILNSDTFDDKDYVGNKRLELSGQLVSLLFEDLFKTMNTYAVDRMNKNSDMARSSPLDFSQLIMQQDVITSGLERAISTGNWDIKRFKMHRKGVSQVLSRLSYMASLGYMTRITPQFEKTRKTSGPRALQPSQCFSLGVEDLSLLSGEEIHAPGSFLVMFNGLILGKHRQPQRFANNMRTFRRSGKIGEFVSVFVNEKQDGIRSFDDFLRDGLIEYLDVNEENNALLFRADSLLYLLVYAQRPLLTTKTIELVGYDKLGAGQNATVAVMSYSGYDIEDAIVMNKSSLDRGFGRCIAMKKYTVTSEKYGDGISDRIAKPQRDRDGVLIKQNMRALDEDGFVAPGQIIRNHDIYVNKQTPKVTNRTPGTALTDRDYRDSPAVYKGVDGETTVVDRVMLCSDTNDKLTIKCIIRHTRRPEVGDKFSSRHGQKGVCGTIVQQEDFPFSEKGICPDLIMNPHGFPRISYNLSTGFYLWHPD</sequence>
<feature type="domain" description="RNA polymerase Rpb2" evidence="10">
    <location>
        <begin position="1"/>
        <end position="117"/>
    </location>
</feature>
<dbReference type="SUPFAM" id="SSF64484">
    <property type="entry name" value="beta and beta-prime subunits of DNA dependent RNA-polymerase"/>
    <property type="match status" value="1"/>
</dbReference>
<feature type="domain" description="DNA-directed RNA polymerase subunit 2 hybrid-binding" evidence="9">
    <location>
        <begin position="325"/>
        <end position="557"/>
    </location>
</feature>
<dbReference type="InterPro" id="IPR037033">
    <property type="entry name" value="DNA-dir_RNAP_su2_hyb_sf"/>
</dbReference>
<name>A0A453NI60_AEGTS</name>
<dbReference type="Gene3D" id="3.90.1100.10">
    <property type="match status" value="1"/>
</dbReference>
<dbReference type="EC" id="2.7.7.6" evidence="8"/>
<evidence type="ECO:0000256" key="2">
    <source>
        <dbReference type="ARBA" id="ARBA00022478"/>
    </source>
</evidence>
<evidence type="ECO:0000259" key="12">
    <source>
        <dbReference type="Pfam" id="PF04567"/>
    </source>
</evidence>
<evidence type="ECO:0000259" key="9">
    <source>
        <dbReference type="Pfam" id="PF00562"/>
    </source>
</evidence>
<dbReference type="InterPro" id="IPR015712">
    <property type="entry name" value="DNA-dir_RNA_pol_su2"/>
</dbReference>
<dbReference type="Pfam" id="PF04561">
    <property type="entry name" value="RNA_pol_Rpb2_2"/>
    <property type="match status" value="1"/>
</dbReference>
<keyword evidence="14" id="KW-1185">Reference proteome</keyword>
<dbReference type="Pfam" id="PF04567">
    <property type="entry name" value="RNA_pol_Rpb2_5"/>
    <property type="match status" value="1"/>
</dbReference>
<evidence type="ECO:0000259" key="11">
    <source>
        <dbReference type="Pfam" id="PF04566"/>
    </source>
</evidence>
<accession>A0A453NI60</accession>
<dbReference type="AlphaFoldDB" id="A0A453NI60"/>
<comment type="function">
    <text evidence="8">DNA-dependent RNA polymerase catalyzes the transcription of DNA into RNA using the four ribonucleoside triphosphates as substrates.</text>
</comment>
<evidence type="ECO:0000256" key="4">
    <source>
        <dbReference type="ARBA" id="ARBA00022695"/>
    </source>
</evidence>
<dbReference type="GO" id="GO:0000428">
    <property type="term" value="C:DNA-directed RNA polymerase complex"/>
    <property type="evidence" value="ECO:0007669"/>
    <property type="project" value="UniProtKB-KW"/>
</dbReference>
<keyword evidence="4 8" id="KW-0548">Nucleotidyltransferase</keyword>
<dbReference type="GO" id="GO:0003677">
    <property type="term" value="F:DNA binding"/>
    <property type="evidence" value="ECO:0007669"/>
    <property type="project" value="InterPro"/>
</dbReference>
<evidence type="ECO:0000256" key="7">
    <source>
        <dbReference type="ARBA" id="ARBA00048552"/>
    </source>
</evidence>
<dbReference type="Gene3D" id="2.40.270.10">
    <property type="entry name" value="DNA-directed RNA polymerase, subunit 2, domain 6"/>
    <property type="match status" value="2"/>
</dbReference>
<reference evidence="14" key="1">
    <citation type="journal article" date="2014" name="Science">
        <title>Ancient hybridizations among the ancestral genomes of bread wheat.</title>
        <authorList>
            <consortium name="International Wheat Genome Sequencing Consortium,"/>
            <person name="Marcussen T."/>
            <person name="Sandve S.R."/>
            <person name="Heier L."/>
            <person name="Spannagl M."/>
            <person name="Pfeifer M."/>
            <person name="Jakobsen K.S."/>
            <person name="Wulff B.B."/>
            <person name="Steuernagel B."/>
            <person name="Mayer K.F."/>
            <person name="Olsen O.A."/>
        </authorList>
    </citation>
    <scope>NUCLEOTIDE SEQUENCE [LARGE SCALE GENOMIC DNA]</scope>
    <source>
        <strain evidence="14">cv. AL8/78</strain>
    </source>
</reference>
<evidence type="ECO:0000313" key="14">
    <source>
        <dbReference type="Proteomes" id="UP000015105"/>
    </source>
</evidence>
<dbReference type="Proteomes" id="UP000015105">
    <property type="component" value="Chromosome 6D"/>
</dbReference>